<gene>
    <name evidence="3" type="ORF">F1C12_01935</name>
</gene>
<dbReference type="SUPFAM" id="SSF50118">
    <property type="entry name" value="Cell growth inhibitor/plasmid maintenance toxic component"/>
    <property type="match status" value="1"/>
</dbReference>
<protein>
    <submittedName>
        <fullName evidence="3">Type II toxin-antitoxin system PemK/MazF family toxin</fullName>
    </submittedName>
</protein>
<evidence type="ECO:0000313" key="3">
    <source>
        <dbReference type="EMBL" id="QNE34023.1"/>
    </source>
</evidence>
<dbReference type="Gene3D" id="2.30.30.110">
    <property type="match status" value="1"/>
</dbReference>
<dbReference type="RefSeq" id="WP_185277192.1">
    <property type="nucleotide sequence ID" value="NZ_CP043641.1"/>
</dbReference>
<proteinExistence type="inferred from homology"/>
<dbReference type="EMBL" id="CP043641">
    <property type="protein sequence ID" value="QNE34023.1"/>
    <property type="molecule type" value="Genomic_DNA"/>
</dbReference>
<dbReference type="GO" id="GO:0003677">
    <property type="term" value="F:DNA binding"/>
    <property type="evidence" value="ECO:0007669"/>
    <property type="project" value="InterPro"/>
</dbReference>
<dbReference type="Proteomes" id="UP000515511">
    <property type="component" value="Chromosome"/>
</dbReference>
<evidence type="ECO:0000256" key="2">
    <source>
        <dbReference type="ARBA" id="ARBA00022649"/>
    </source>
</evidence>
<organism evidence="3 4">
    <name type="scientific">Leifsonia shinshuensis</name>
    <dbReference type="NCBI Taxonomy" id="150026"/>
    <lineage>
        <taxon>Bacteria</taxon>
        <taxon>Bacillati</taxon>
        <taxon>Actinomycetota</taxon>
        <taxon>Actinomycetes</taxon>
        <taxon>Micrococcales</taxon>
        <taxon>Microbacteriaceae</taxon>
        <taxon>Leifsonia</taxon>
    </lineage>
</organism>
<sequence>MSRLLDAIARLFRPAARKTERQLSRFAPARTGRVAGVEPGRSGVDATIQVDPRRLKGLRTSYNPKTDGEPDPGEIVWTWVPYEENDGRGKDRPVLVVAAEPSGSLIAVALTSQAHPGRPEYLAIGAGDWDGQGRPSFVRLDRVFRVHRTGMRREAAALDARRFATVRDALRKLYGWS</sequence>
<reference evidence="4" key="1">
    <citation type="submission" date="2019-09" db="EMBL/GenBank/DDBJ databases">
        <title>Antimicrobial potential of Antarctic Bacteria.</title>
        <authorList>
            <person name="Benaud N."/>
            <person name="Edwards R.J."/>
            <person name="Ferrari B.C."/>
        </authorList>
    </citation>
    <scope>NUCLEOTIDE SEQUENCE [LARGE SCALE GENOMIC DNA]</scope>
    <source>
        <strain evidence="4">INR9</strain>
    </source>
</reference>
<dbReference type="InterPro" id="IPR011067">
    <property type="entry name" value="Plasmid_toxin/cell-grow_inhib"/>
</dbReference>
<dbReference type="AlphaFoldDB" id="A0A7G6Y6A8"/>
<accession>A0A7G6Y6A8</accession>
<evidence type="ECO:0000313" key="4">
    <source>
        <dbReference type="Proteomes" id="UP000515511"/>
    </source>
</evidence>
<keyword evidence="2" id="KW-1277">Toxin-antitoxin system</keyword>
<dbReference type="KEGG" id="lse:F1C12_01935"/>
<comment type="similarity">
    <text evidence="1">Belongs to the PemK/MazF family.</text>
</comment>
<name>A0A7G6Y6A8_9MICO</name>
<dbReference type="InterPro" id="IPR003477">
    <property type="entry name" value="PemK-like"/>
</dbReference>
<dbReference type="Pfam" id="PF02452">
    <property type="entry name" value="PemK_toxin"/>
    <property type="match status" value="1"/>
</dbReference>
<evidence type="ECO:0000256" key="1">
    <source>
        <dbReference type="ARBA" id="ARBA00007521"/>
    </source>
</evidence>